<proteinExistence type="predicted"/>
<reference evidence="2 3" key="1">
    <citation type="journal article" date="2013" name="Genome Announc.">
        <title>Genome Sequence of the Polycyclic Aromatic Hydrocarbon-Degrading Bacterium Strain Marinobacter nanhaiticus D15-8WT.</title>
        <authorList>
            <person name="Cui Z."/>
            <person name="Gao W."/>
            <person name="Li Q."/>
            <person name="Xu G."/>
            <person name="Zheng L."/>
        </authorList>
    </citation>
    <scope>NUCLEOTIDE SEQUENCE [LARGE SCALE GENOMIC DNA]</scope>
    <source>
        <strain evidence="2 3">D15-8W</strain>
    </source>
</reference>
<dbReference type="HOGENOM" id="CLU_052493_1_1_6"/>
<dbReference type="EMBL" id="APLQ01000014">
    <property type="protein sequence ID" value="ENO12645.2"/>
    <property type="molecule type" value="Genomic_DNA"/>
</dbReference>
<dbReference type="InterPro" id="IPR032092">
    <property type="entry name" value="PilW"/>
</dbReference>
<comment type="caution">
    <text evidence="2">The sequence shown here is derived from an EMBL/GenBank/DDBJ whole genome shotgun (WGS) entry which is preliminary data.</text>
</comment>
<keyword evidence="1" id="KW-0472">Membrane</keyword>
<evidence type="ECO:0000256" key="1">
    <source>
        <dbReference type="SAM" id="Phobius"/>
    </source>
</evidence>
<feature type="transmembrane region" description="Helical" evidence="1">
    <location>
        <begin position="21"/>
        <end position="43"/>
    </location>
</feature>
<dbReference type="AlphaFoldDB" id="N6VR18"/>
<gene>
    <name evidence="2" type="ORF">J057_14625</name>
</gene>
<dbReference type="RefSeq" id="WP_081614584.1">
    <property type="nucleotide sequence ID" value="NZ_AP028878.1"/>
</dbReference>
<protein>
    <submittedName>
        <fullName evidence="2">Prepilin-type N-terminal cleavage/methylation domain-containing protein</fullName>
    </submittedName>
</protein>
<dbReference type="Pfam" id="PF07963">
    <property type="entry name" value="N_methyl"/>
    <property type="match status" value="1"/>
</dbReference>
<sequence length="341" mass="35625">MMFNSQRKIPASRRTDSGFTLIELMIAMVLGLLIVAGVGSVFIANQNAYRTNVALGEVQESARTSFEFLARDIRSAGANPCGTASVASVLKPGGDSMLYSSGGIEGWENATTAPNLPASGVGAPVAGAGDALRLAGARGAGLELESTNGQRLSVNLKSATTAIGKGDIVMICDIEKATLFQVTSDNASNKTVTHNKDDGSPGNQTECLNHPVPQSPGSTCTTFSPSSYLAIPTNYVWYIGENDAGGRSLYRYGRGQEATSGTAEMVRGVWAMEVTYHEQGGNSYVAAGSVGNWETVDAVRLELTVRSGGVQPASAMGAGTDNQPLERAFTSTVALRNRLDN</sequence>
<accession>N6VR18</accession>
<dbReference type="OrthoDB" id="5296662at2"/>
<dbReference type="NCBIfam" id="TIGR02532">
    <property type="entry name" value="IV_pilin_GFxxxE"/>
    <property type="match status" value="1"/>
</dbReference>
<dbReference type="GO" id="GO:0043683">
    <property type="term" value="P:type IV pilus assembly"/>
    <property type="evidence" value="ECO:0007669"/>
    <property type="project" value="InterPro"/>
</dbReference>
<dbReference type="PROSITE" id="PS00409">
    <property type="entry name" value="PROKAR_NTER_METHYL"/>
    <property type="match status" value="1"/>
</dbReference>
<dbReference type="Pfam" id="PF16074">
    <property type="entry name" value="PilW"/>
    <property type="match status" value="1"/>
</dbReference>
<dbReference type="PATRIC" id="fig|626887.3.peg.2918"/>
<dbReference type="eggNOG" id="COG4966">
    <property type="taxonomic scope" value="Bacteria"/>
</dbReference>
<dbReference type="Proteomes" id="UP000013165">
    <property type="component" value="Unassembled WGS sequence"/>
</dbReference>
<name>N6VR18_9GAMM</name>
<evidence type="ECO:0000313" key="3">
    <source>
        <dbReference type="Proteomes" id="UP000013165"/>
    </source>
</evidence>
<keyword evidence="1" id="KW-0812">Transmembrane</keyword>
<keyword evidence="3" id="KW-1185">Reference proteome</keyword>
<organism evidence="2 3">
    <name type="scientific">Marinobacter nanhaiticus D15-8W</name>
    <dbReference type="NCBI Taxonomy" id="626887"/>
    <lineage>
        <taxon>Bacteria</taxon>
        <taxon>Pseudomonadati</taxon>
        <taxon>Pseudomonadota</taxon>
        <taxon>Gammaproteobacteria</taxon>
        <taxon>Pseudomonadales</taxon>
        <taxon>Marinobacteraceae</taxon>
        <taxon>Marinobacter</taxon>
    </lineage>
</organism>
<keyword evidence="1" id="KW-1133">Transmembrane helix</keyword>
<dbReference type="InterPro" id="IPR012902">
    <property type="entry name" value="N_methyl_site"/>
</dbReference>
<dbReference type="STRING" id="626887.J057_14625"/>
<evidence type="ECO:0000313" key="2">
    <source>
        <dbReference type="EMBL" id="ENO12645.2"/>
    </source>
</evidence>